<feature type="domain" description="Asl1-like glycosyl hydrolase catalytic" evidence="3">
    <location>
        <begin position="244"/>
        <end position="472"/>
    </location>
</feature>
<dbReference type="Proteomes" id="UP000054032">
    <property type="component" value="Unassembled WGS sequence"/>
</dbReference>
<dbReference type="GO" id="GO:0016787">
    <property type="term" value="F:hydrolase activity"/>
    <property type="evidence" value="ECO:0007669"/>
    <property type="project" value="UniProtKB-KW"/>
</dbReference>
<name>W6ZUW2_COCMI</name>
<sequence length="476" mass="49227">MSSSIKITGLLALAGSVAAVPHFQHEKFHHRAAYPAGGWGASNNTAPAGTGSAIYGEPTTTLATTSTSTQTSYTTVYVKPSPYPGLQQANVADVSTTPGCGATVTVTAKEKVTVTVTPGGGAAAPPSSAAAASPSKPAEYAAPSKPAEYAAPSKPAEYPAETPEAPASSKPAESPAASKPAEYPAETPEAPASSKPAETPAPSKPAETPVYSVSATPSASSPAGGAFPTGTPGLGNMYSGTKRGLAYNNAELCSTLGSSYGFGYNWAQTENNDIGTMFIPMMHKPSDSTAEAWLANVDKAVKKGSKAVMGFNECDIAAQCNLSPEAACSSWKEYMNPVKEAHPDVTIIGPSVSNGQAPLGLDWLSRFHTACPDAKVDATNIHFYDVYDDKTIDRFIAHVKKAAETYGQKVWITEFGLNSGSATQEQAASFLKDCMAYLDTSDDVQGYSWFMVGTGENQLNLADGLSPIGKVYAGSS</sequence>
<accession>W6ZUW2</accession>
<feature type="chain" id="PRO_5004887101" evidence="2">
    <location>
        <begin position="20"/>
        <end position="476"/>
    </location>
</feature>
<feature type="region of interest" description="Disordered" evidence="1">
    <location>
        <begin position="119"/>
        <end position="231"/>
    </location>
</feature>
<dbReference type="PANTHER" id="PTHR34154">
    <property type="entry name" value="ALKALI-SENSITIVE LINKAGE PROTEIN 1"/>
    <property type="match status" value="1"/>
</dbReference>
<evidence type="ECO:0000259" key="3">
    <source>
        <dbReference type="Pfam" id="PF11790"/>
    </source>
</evidence>
<dbReference type="AlphaFoldDB" id="W6ZUW2"/>
<dbReference type="RefSeq" id="XP_007682253.1">
    <property type="nucleotide sequence ID" value="XM_007684063.1"/>
</dbReference>
<keyword evidence="2" id="KW-0732">Signal</keyword>
<dbReference type="GO" id="GO:0009277">
    <property type="term" value="C:fungal-type cell wall"/>
    <property type="evidence" value="ECO:0007669"/>
    <property type="project" value="TreeGrafter"/>
</dbReference>
<dbReference type="PANTHER" id="PTHR34154:SF13">
    <property type="entry name" value="ASL1-LIKE GLYCOSYL HYDROLASE CATALYTIC DOMAIN-CONTAINING PROTEIN"/>
    <property type="match status" value="1"/>
</dbReference>
<dbReference type="GO" id="GO:0071966">
    <property type="term" value="P:fungal-type cell wall polysaccharide metabolic process"/>
    <property type="evidence" value="ECO:0007669"/>
    <property type="project" value="TreeGrafter"/>
</dbReference>
<evidence type="ECO:0000256" key="2">
    <source>
        <dbReference type="SAM" id="SignalP"/>
    </source>
</evidence>
<dbReference type="InterPro" id="IPR017853">
    <property type="entry name" value="GH"/>
</dbReference>
<dbReference type="SUPFAM" id="SSF51445">
    <property type="entry name" value="(Trans)glycosidases"/>
    <property type="match status" value="1"/>
</dbReference>
<evidence type="ECO:0000313" key="4">
    <source>
        <dbReference type="EMBL" id="EUC51374.1"/>
    </source>
</evidence>
<dbReference type="GeneID" id="19125554"/>
<dbReference type="InterPro" id="IPR053183">
    <property type="entry name" value="ASL1"/>
</dbReference>
<keyword evidence="5" id="KW-1185">Reference proteome</keyword>
<evidence type="ECO:0000313" key="5">
    <source>
        <dbReference type="Proteomes" id="UP000054032"/>
    </source>
</evidence>
<dbReference type="Pfam" id="PF11790">
    <property type="entry name" value="Glyco_hydro_cc"/>
    <property type="match status" value="1"/>
</dbReference>
<organism evidence="4 5">
    <name type="scientific">Bipolaris oryzae ATCC 44560</name>
    <dbReference type="NCBI Taxonomy" id="930090"/>
    <lineage>
        <taxon>Eukaryota</taxon>
        <taxon>Fungi</taxon>
        <taxon>Dikarya</taxon>
        <taxon>Ascomycota</taxon>
        <taxon>Pezizomycotina</taxon>
        <taxon>Dothideomycetes</taxon>
        <taxon>Pleosporomycetidae</taxon>
        <taxon>Pleosporales</taxon>
        <taxon>Pleosporineae</taxon>
        <taxon>Pleosporaceae</taxon>
        <taxon>Bipolaris</taxon>
    </lineage>
</organism>
<gene>
    <name evidence="4" type="ORF">COCMIDRAFT_79866</name>
</gene>
<evidence type="ECO:0000256" key="1">
    <source>
        <dbReference type="SAM" id="MobiDB-lite"/>
    </source>
</evidence>
<dbReference type="EMBL" id="KI963918">
    <property type="protein sequence ID" value="EUC51374.1"/>
    <property type="molecule type" value="Genomic_DNA"/>
</dbReference>
<dbReference type="KEGG" id="bor:COCMIDRAFT_79866"/>
<protein>
    <submittedName>
        <fullName evidence="4">Glycoside hydrolase family 128 protein</fullName>
    </submittedName>
</protein>
<feature type="signal peptide" evidence="2">
    <location>
        <begin position="1"/>
        <end position="19"/>
    </location>
</feature>
<dbReference type="HOGENOM" id="CLU_577639_0_0_1"/>
<reference evidence="4 5" key="1">
    <citation type="journal article" date="2013" name="PLoS Genet.">
        <title>Comparative genome structure, secondary metabolite, and effector coding capacity across Cochliobolus pathogens.</title>
        <authorList>
            <person name="Condon B.J."/>
            <person name="Leng Y."/>
            <person name="Wu D."/>
            <person name="Bushley K.E."/>
            <person name="Ohm R.A."/>
            <person name="Otillar R."/>
            <person name="Martin J."/>
            <person name="Schackwitz W."/>
            <person name="Grimwood J."/>
            <person name="MohdZainudin N."/>
            <person name="Xue C."/>
            <person name="Wang R."/>
            <person name="Manning V.A."/>
            <person name="Dhillon B."/>
            <person name="Tu Z.J."/>
            <person name="Steffenson B.J."/>
            <person name="Salamov A."/>
            <person name="Sun H."/>
            <person name="Lowry S."/>
            <person name="LaButti K."/>
            <person name="Han J."/>
            <person name="Copeland A."/>
            <person name="Lindquist E."/>
            <person name="Barry K."/>
            <person name="Schmutz J."/>
            <person name="Baker S.E."/>
            <person name="Ciuffetti L.M."/>
            <person name="Grigoriev I.V."/>
            <person name="Zhong S."/>
            <person name="Turgeon B.G."/>
        </authorList>
    </citation>
    <scope>NUCLEOTIDE SEQUENCE [LARGE SCALE GENOMIC DNA]</scope>
    <source>
        <strain evidence="4 5">ATCC 44560</strain>
    </source>
</reference>
<dbReference type="Gene3D" id="3.20.20.80">
    <property type="entry name" value="Glycosidases"/>
    <property type="match status" value="1"/>
</dbReference>
<dbReference type="eggNOG" id="ENOG502RXK9">
    <property type="taxonomic scope" value="Eukaryota"/>
</dbReference>
<proteinExistence type="predicted"/>
<keyword evidence="4" id="KW-0378">Hydrolase</keyword>
<dbReference type="InterPro" id="IPR024655">
    <property type="entry name" value="Asl1_glyco_hydro_catalytic"/>
</dbReference>
<dbReference type="OrthoDB" id="43654at2759"/>